<dbReference type="InterPro" id="IPR040720">
    <property type="entry name" value="GH81_C"/>
</dbReference>
<accession>A0A511N1A1</accession>
<dbReference type="CDD" id="cd00063">
    <property type="entry name" value="FN3"/>
    <property type="match status" value="2"/>
</dbReference>
<proteinExistence type="inferred from homology"/>
<dbReference type="Gene3D" id="2.60.40.10">
    <property type="entry name" value="Immunoglobulins"/>
    <property type="match status" value="3"/>
</dbReference>
<dbReference type="GO" id="GO:0042973">
    <property type="term" value="F:glucan endo-1,3-beta-D-glucosidase activity"/>
    <property type="evidence" value="ECO:0007669"/>
    <property type="project" value="UniProtKB-EC"/>
</dbReference>
<comment type="similarity">
    <text evidence="2">Belongs to the glycosyl hydrolase 81 family.</text>
</comment>
<comment type="caution">
    <text evidence="12">The sequence shown here is derived from an EMBL/GenBank/DDBJ whole genome shotgun (WGS) entry which is preliminary data.</text>
</comment>
<dbReference type="PROSITE" id="PS52008">
    <property type="entry name" value="GH81"/>
    <property type="match status" value="1"/>
</dbReference>
<name>A0A511N1A1_DEIC1</name>
<organism evidence="12 13">
    <name type="scientific">Deinococcus cellulosilyticus (strain DSM 18568 / NBRC 106333 / KACC 11606 / 5516J-15)</name>
    <dbReference type="NCBI Taxonomy" id="1223518"/>
    <lineage>
        <taxon>Bacteria</taxon>
        <taxon>Thermotogati</taxon>
        <taxon>Deinococcota</taxon>
        <taxon>Deinococci</taxon>
        <taxon>Deinococcales</taxon>
        <taxon>Deinococcaceae</taxon>
        <taxon>Deinococcus</taxon>
    </lineage>
</organism>
<comment type="catalytic activity">
    <reaction evidence="1">
        <text>Hydrolysis of (1-&gt;3)-beta-D-glucosidic linkages in (1-&gt;3)-beta-D-glucans.</text>
        <dbReference type="EC" id="3.2.1.39"/>
    </reaction>
</comment>
<keyword evidence="8" id="KW-0624">Polysaccharide degradation</keyword>
<dbReference type="GO" id="GO:0000272">
    <property type="term" value="P:polysaccharide catabolic process"/>
    <property type="evidence" value="ECO:0007669"/>
    <property type="project" value="UniProtKB-KW"/>
</dbReference>
<dbReference type="PANTHER" id="PTHR31983:SF0">
    <property type="entry name" value="GLUCAN ENDO-1,3-BETA-D-GLUCOSIDASE 2"/>
    <property type="match status" value="1"/>
</dbReference>
<evidence type="ECO:0000256" key="4">
    <source>
        <dbReference type="ARBA" id="ARBA00022801"/>
    </source>
</evidence>
<feature type="domain" description="Fibronectin type-III" evidence="11">
    <location>
        <begin position="1074"/>
        <end position="1162"/>
    </location>
</feature>
<dbReference type="GO" id="GO:0071555">
    <property type="term" value="P:cell wall organization"/>
    <property type="evidence" value="ECO:0007669"/>
    <property type="project" value="UniProtKB-KW"/>
</dbReference>
<dbReference type="PANTHER" id="PTHR31983">
    <property type="entry name" value="ENDO-1,3(4)-BETA-GLUCANASE 1"/>
    <property type="match status" value="1"/>
</dbReference>
<dbReference type="Pfam" id="PF00041">
    <property type="entry name" value="fn3"/>
    <property type="match status" value="3"/>
</dbReference>
<dbReference type="EC" id="3.2.1.39" evidence="3"/>
<protein>
    <recommendedName>
        <fullName evidence="3">glucan endo-1,3-beta-D-glucosidase</fullName>
        <ecNumber evidence="3">3.2.1.39</ecNumber>
    </recommendedName>
</protein>
<keyword evidence="4" id="KW-0378">Hydrolase</keyword>
<dbReference type="Pfam" id="PF17652">
    <property type="entry name" value="Glyco_hydro81C"/>
    <property type="match status" value="1"/>
</dbReference>
<dbReference type="RefSeq" id="WP_246130625.1">
    <property type="nucleotide sequence ID" value="NZ_BJXB01000008.1"/>
</dbReference>
<evidence type="ECO:0000256" key="8">
    <source>
        <dbReference type="ARBA" id="ARBA00023326"/>
    </source>
</evidence>
<reference evidence="12 13" key="1">
    <citation type="submission" date="2019-07" db="EMBL/GenBank/DDBJ databases">
        <title>Whole genome shotgun sequence of Deinococcus cellulosilyticus NBRC 106333.</title>
        <authorList>
            <person name="Hosoyama A."/>
            <person name="Uohara A."/>
            <person name="Ohji S."/>
            <person name="Ichikawa N."/>
        </authorList>
    </citation>
    <scope>NUCLEOTIDE SEQUENCE [LARGE SCALE GENOMIC DNA]</scope>
    <source>
        <strain evidence="12 13">NBRC 106333</strain>
    </source>
</reference>
<dbReference type="InterPro" id="IPR005200">
    <property type="entry name" value="Endo-beta-glucanase"/>
</dbReference>
<gene>
    <name evidence="12" type="ORF">DC3_22040</name>
</gene>
<feature type="region of interest" description="Disordered" evidence="9">
    <location>
        <begin position="853"/>
        <end position="887"/>
    </location>
</feature>
<evidence type="ECO:0000256" key="9">
    <source>
        <dbReference type="SAM" id="MobiDB-lite"/>
    </source>
</evidence>
<feature type="compositionally biased region" description="Low complexity" evidence="9">
    <location>
        <begin position="865"/>
        <end position="875"/>
    </location>
</feature>
<feature type="region of interest" description="Disordered" evidence="9">
    <location>
        <begin position="761"/>
        <end position="785"/>
    </location>
</feature>
<feature type="chain" id="PRO_5021740849" description="glucan endo-1,3-beta-D-glucosidase" evidence="10">
    <location>
        <begin position="26"/>
        <end position="1262"/>
    </location>
</feature>
<evidence type="ECO:0000259" key="11">
    <source>
        <dbReference type="PROSITE" id="PS50853"/>
    </source>
</evidence>
<dbReference type="SUPFAM" id="SSF49265">
    <property type="entry name" value="Fibronectin type III"/>
    <property type="match status" value="2"/>
</dbReference>
<evidence type="ECO:0000256" key="5">
    <source>
        <dbReference type="ARBA" id="ARBA00023277"/>
    </source>
</evidence>
<dbReference type="GO" id="GO:0052861">
    <property type="term" value="F:endo-1,3(4)-beta-glucanase activity"/>
    <property type="evidence" value="ECO:0007669"/>
    <property type="project" value="InterPro"/>
</dbReference>
<feature type="region of interest" description="Disordered" evidence="9">
    <location>
        <begin position="30"/>
        <end position="74"/>
    </location>
</feature>
<feature type="region of interest" description="Disordered" evidence="9">
    <location>
        <begin position="1071"/>
        <end position="1090"/>
    </location>
</feature>
<dbReference type="PROSITE" id="PS51257">
    <property type="entry name" value="PROKAR_LIPOPROTEIN"/>
    <property type="match status" value="1"/>
</dbReference>
<keyword evidence="5" id="KW-0119">Carbohydrate metabolism</keyword>
<evidence type="ECO:0000313" key="13">
    <source>
        <dbReference type="Proteomes" id="UP000321306"/>
    </source>
</evidence>
<evidence type="ECO:0000256" key="2">
    <source>
        <dbReference type="ARBA" id="ARBA00010730"/>
    </source>
</evidence>
<dbReference type="InterPro" id="IPR013783">
    <property type="entry name" value="Ig-like_fold"/>
</dbReference>
<dbReference type="AlphaFoldDB" id="A0A511N1A1"/>
<evidence type="ECO:0000313" key="12">
    <source>
        <dbReference type="EMBL" id="GEM46569.1"/>
    </source>
</evidence>
<keyword evidence="6" id="KW-0326">Glycosidase</keyword>
<evidence type="ECO:0000256" key="1">
    <source>
        <dbReference type="ARBA" id="ARBA00000382"/>
    </source>
</evidence>
<feature type="compositionally biased region" description="Polar residues" evidence="9">
    <location>
        <begin position="761"/>
        <end position="775"/>
    </location>
</feature>
<keyword evidence="10" id="KW-0732">Signal</keyword>
<evidence type="ECO:0000256" key="7">
    <source>
        <dbReference type="ARBA" id="ARBA00023316"/>
    </source>
</evidence>
<dbReference type="InterPro" id="IPR003961">
    <property type="entry name" value="FN3_dom"/>
</dbReference>
<dbReference type="PROSITE" id="PS50853">
    <property type="entry name" value="FN3"/>
    <property type="match status" value="3"/>
</dbReference>
<evidence type="ECO:0000256" key="3">
    <source>
        <dbReference type="ARBA" id="ARBA00012780"/>
    </source>
</evidence>
<keyword evidence="7" id="KW-0961">Cell wall biogenesis/degradation</keyword>
<feature type="compositionally biased region" description="Polar residues" evidence="9">
    <location>
        <begin position="30"/>
        <end position="40"/>
    </location>
</feature>
<feature type="signal peptide" evidence="10">
    <location>
        <begin position="1"/>
        <end position="25"/>
    </location>
</feature>
<evidence type="ECO:0000256" key="6">
    <source>
        <dbReference type="ARBA" id="ARBA00023295"/>
    </source>
</evidence>
<feature type="compositionally biased region" description="Polar residues" evidence="9">
    <location>
        <begin position="876"/>
        <end position="887"/>
    </location>
</feature>
<evidence type="ECO:0000256" key="10">
    <source>
        <dbReference type="SAM" id="SignalP"/>
    </source>
</evidence>
<sequence length="1262" mass="133492">MSQKVRSTHALLIGLSLLVASCGNVAPQRNSHTEVTAQDWGTSPPPGSKGGPTNNNGVILSPALTTNGASKGKAPTNEFWSSLIFKRWAGNNYSENMFAHPLSMKAKNSGLEISYPTQLEIVGATGLEKYQYAHIPDFTMGIVGLNAPDAKVDDYGDWTVTSYHSDGTRTLKATFGHGLPFVYATKTGGDAQISFIATPTVWSNQGNVLGVTINGRHYGIFAPTGATWNISGTNVTSNLAGKDYYSIAALPNNSVTTLNDYKTYAYNFVTGSTVTWTYNASTATLTTNFNLTTTAKEGTASGTLQALYRHQWMNSSNVNTSYTYVSPRGEMRVVRGNSFSMNQKFQGVLPYFPDNGSANTLSKTELANYVNQANTSATLNPTGDSYWVGKGLGKLAELVPLAEQVGNTAAQTAFLDAIQRVLQDWLDGQGSNYFYYNPTWGTLIGYPQGYGSEEELNDHHFHWGYFIKAAALLAKYRPSWVNGATPQGKTWGASINDLIMDAANWTTNTSQFPRLRSFDPYAGHSWAAGHSGFAAGNNQESSSEDMNFSSALVQWGAVTGNNAVRDLGIFLYTNETAAIEQYWFNQSGPGTVFPASYNKPAVGMVWGDGGAYSTWFSPEKEMIQGINFLPIQAGSLYLGRNPNYLKTNYDFLGREPNVWKDIFWQVYSMYDAAGAVSKFNAQASTYTPEEGESKAHTYQFIHSLNAMGQVDTSVTANIPTYGVFKKGTTKTYVAYNPGTANVTVNFSDGFNMVVGPKQVLSSRGSNPCGTDTTAPSIPAGLTSPSKTSTSVNLSWSASTDNCGVASYEVYQNNALKTTVTGTTASITGLTANTAYTFKVRAKDNAGNLSAFTSDLSVTTNPPSPCDTDTTAPTTPGALSNPSKTDSSLTISWGASSDTCGVTAYEIYQNGVLKTTVSGTTTSTTITGLSANTSYAFKVRAKDAKNNLSAFNTEVSYTTSPITTPNLPGTVTTNGGAIANGTSKSFPVNVTSSGTYRLSIQSSSSVNSRLINVSFNGTNYDLAVDAGQTVIADFPNVGTGAKTIVITAKSDSVVIGSISGANLTGGNVCDTDTTAPTTPTGLTSPSKTSSSVNLSWSASSDNCGVTAYEVYQNGALKTTVTGTSASITGLTANTTYAFKVRAKDAKNNLSAFTADLNVTTSTGATNVPGVVSTNVGAIPNGTNKTFSLNVPTTSNVRILITSNSTFNSTSFTVNFNGTTIPLSVNAGQTVPIDFAGVGAGVKTLTITATSANVSIGKLETQTY</sequence>
<dbReference type="EMBL" id="BJXB01000008">
    <property type="protein sequence ID" value="GEM46569.1"/>
    <property type="molecule type" value="Genomic_DNA"/>
</dbReference>
<keyword evidence="13" id="KW-1185">Reference proteome</keyword>
<feature type="domain" description="Fibronectin type-III" evidence="11">
    <location>
        <begin position="774"/>
        <end position="862"/>
    </location>
</feature>
<dbReference type="InterPro" id="IPR036116">
    <property type="entry name" value="FN3_sf"/>
</dbReference>
<feature type="domain" description="Fibronectin type-III" evidence="11">
    <location>
        <begin position="871"/>
        <end position="961"/>
    </location>
</feature>
<dbReference type="Proteomes" id="UP000321306">
    <property type="component" value="Unassembled WGS sequence"/>
</dbReference>
<dbReference type="SMART" id="SM00060">
    <property type="entry name" value="FN3"/>
    <property type="match status" value="3"/>
</dbReference>